<accession>A0ACB8AUE6</accession>
<sequence>MQRAQASPALCSYTPYLDDFRGQLGDAGQSLQFKLDIARLSKNIHQTQASLSKLKVLYTLIIARRLLHEADSASEQALSATHEIGRIRQSMVDTGVAVQSTRPNEQPVLDALASIDAKELLLQGVPLAPA</sequence>
<proteinExistence type="predicted"/>
<evidence type="ECO:0000313" key="1">
    <source>
        <dbReference type="EMBL" id="KAH7917100.1"/>
    </source>
</evidence>
<reference evidence="1" key="1">
    <citation type="journal article" date="2021" name="New Phytol.">
        <title>Evolutionary innovations through gain and loss of genes in the ectomycorrhizal Boletales.</title>
        <authorList>
            <person name="Wu G."/>
            <person name="Miyauchi S."/>
            <person name="Morin E."/>
            <person name="Kuo A."/>
            <person name="Drula E."/>
            <person name="Varga T."/>
            <person name="Kohler A."/>
            <person name="Feng B."/>
            <person name="Cao Y."/>
            <person name="Lipzen A."/>
            <person name="Daum C."/>
            <person name="Hundley H."/>
            <person name="Pangilinan J."/>
            <person name="Johnson J."/>
            <person name="Barry K."/>
            <person name="LaButti K."/>
            <person name="Ng V."/>
            <person name="Ahrendt S."/>
            <person name="Min B."/>
            <person name="Choi I.G."/>
            <person name="Park H."/>
            <person name="Plett J.M."/>
            <person name="Magnuson J."/>
            <person name="Spatafora J.W."/>
            <person name="Nagy L.G."/>
            <person name="Henrissat B."/>
            <person name="Grigoriev I.V."/>
            <person name="Yang Z.L."/>
            <person name="Xu J."/>
            <person name="Martin F.M."/>
        </authorList>
    </citation>
    <scope>NUCLEOTIDE SEQUENCE</scope>
    <source>
        <strain evidence="1">KUC20120723A-06</strain>
    </source>
</reference>
<keyword evidence="2" id="KW-1185">Reference proteome</keyword>
<gene>
    <name evidence="1" type="ORF">BV22DRAFT_1200351</name>
</gene>
<name>A0ACB8AUE6_9AGAM</name>
<dbReference type="Proteomes" id="UP000790709">
    <property type="component" value="Unassembled WGS sequence"/>
</dbReference>
<evidence type="ECO:0000313" key="2">
    <source>
        <dbReference type="Proteomes" id="UP000790709"/>
    </source>
</evidence>
<comment type="caution">
    <text evidence="1">The sequence shown here is derived from an EMBL/GenBank/DDBJ whole genome shotgun (WGS) entry which is preliminary data.</text>
</comment>
<organism evidence="1 2">
    <name type="scientific">Leucogyrophana mollusca</name>
    <dbReference type="NCBI Taxonomy" id="85980"/>
    <lineage>
        <taxon>Eukaryota</taxon>
        <taxon>Fungi</taxon>
        <taxon>Dikarya</taxon>
        <taxon>Basidiomycota</taxon>
        <taxon>Agaricomycotina</taxon>
        <taxon>Agaricomycetes</taxon>
        <taxon>Agaricomycetidae</taxon>
        <taxon>Boletales</taxon>
        <taxon>Boletales incertae sedis</taxon>
        <taxon>Leucogyrophana</taxon>
    </lineage>
</organism>
<protein>
    <submittedName>
        <fullName evidence="1">Uncharacterized protein</fullName>
    </submittedName>
</protein>
<dbReference type="EMBL" id="MU267277">
    <property type="protein sequence ID" value="KAH7917100.1"/>
    <property type="molecule type" value="Genomic_DNA"/>
</dbReference>